<gene>
    <name evidence="8" type="primary">argS</name>
    <name evidence="10" type="ORF">BWX42_00745</name>
</gene>
<keyword evidence="3 8" id="KW-0547">Nucleotide-binding</keyword>
<evidence type="ECO:0000256" key="3">
    <source>
        <dbReference type="ARBA" id="ARBA00022741"/>
    </source>
</evidence>
<dbReference type="FunFam" id="3.40.50.620:FF:000116">
    <property type="entry name" value="Arginine--tRNA ligase"/>
    <property type="match status" value="1"/>
</dbReference>
<dbReference type="Pfam" id="PF05746">
    <property type="entry name" value="DALR_1"/>
    <property type="match status" value="1"/>
</dbReference>
<comment type="subcellular location">
    <subcellularLocation>
        <location evidence="8">Cytoplasm</location>
    </subcellularLocation>
</comment>
<evidence type="ECO:0000256" key="5">
    <source>
        <dbReference type="ARBA" id="ARBA00022917"/>
    </source>
</evidence>
<dbReference type="OrthoDB" id="9805987at2"/>
<organism evidence="10 11">
    <name type="scientific">Dolosigranulum pigrum</name>
    <dbReference type="NCBI Taxonomy" id="29394"/>
    <lineage>
        <taxon>Bacteria</taxon>
        <taxon>Bacillati</taxon>
        <taxon>Bacillota</taxon>
        <taxon>Bacilli</taxon>
        <taxon>Lactobacillales</taxon>
        <taxon>Carnobacteriaceae</taxon>
        <taxon>Dolosigranulum</taxon>
    </lineage>
</organism>
<dbReference type="EC" id="6.1.1.19" evidence="8"/>
<comment type="similarity">
    <text evidence="1 8 9">Belongs to the class-I aminoacyl-tRNA synthetase family.</text>
</comment>
<dbReference type="PANTHER" id="PTHR11956:SF5">
    <property type="entry name" value="ARGININE--TRNA LIGASE, CYTOPLASMIC"/>
    <property type="match status" value="1"/>
</dbReference>
<accession>A0A1S8KLE1</accession>
<dbReference type="Pfam" id="PF03485">
    <property type="entry name" value="Arg_tRNA_synt_N"/>
    <property type="match status" value="1"/>
</dbReference>
<dbReference type="GO" id="GO:0006420">
    <property type="term" value="P:arginyl-tRNA aminoacylation"/>
    <property type="evidence" value="ECO:0007669"/>
    <property type="project" value="UniProtKB-UniRule"/>
</dbReference>
<dbReference type="GO" id="GO:0005737">
    <property type="term" value="C:cytoplasm"/>
    <property type="evidence" value="ECO:0007669"/>
    <property type="project" value="UniProtKB-SubCell"/>
</dbReference>
<dbReference type="SMART" id="SM01016">
    <property type="entry name" value="Arg_tRNA_synt_N"/>
    <property type="match status" value="1"/>
</dbReference>
<evidence type="ECO:0000256" key="2">
    <source>
        <dbReference type="ARBA" id="ARBA00022598"/>
    </source>
</evidence>
<dbReference type="GO" id="GO:0005524">
    <property type="term" value="F:ATP binding"/>
    <property type="evidence" value="ECO:0007669"/>
    <property type="project" value="UniProtKB-UniRule"/>
</dbReference>
<evidence type="ECO:0000256" key="9">
    <source>
        <dbReference type="RuleBase" id="RU363038"/>
    </source>
</evidence>
<dbReference type="InterPro" id="IPR008909">
    <property type="entry name" value="DALR_anticod-bd"/>
</dbReference>
<dbReference type="NCBIfam" id="TIGR00456">
    <property type="entry name" value="argS"/>
    <property type="match status" value="1"/>
</dbReference>
<comment type="caution">
    <text evidence="10">The sequence shown here is derived from an EMBL/GenBank/DDBJ whole genome shotgun (WGS) entry which is preliminary data.</text>
</comment>
<dbReference type="InterPro" id="IPR005148">
    <property type="entry name" value="Arg-tRNA-synth_N"/>
</dbReference>
<dbReference type="CDD" id="cd00671">
    <property type="entry name" value="ArgRS_core"/>
    <property type="match status" value="1"/>
</dbReference>
<evidence type="ECO:0000256" key="4">
    <source>
        <dbReference type="ARBA" id="ARBA00022840"/>
    </source>
</evidence>
<dbReference type="GO" id="GO:0004814">
    <property type="term" value="F:arginine-tRNA ligase activity"/>
    <property type="evidence" value="ECO:0007669"/>
    <property type="project" value="UniProtKB-UniRule"/>
</dbReference>
<dbReference type="RefSeq" id="WP_077862092.1">
    <property type="nucleotide sequence ID" value="NZ_CP040410.1"/>
</dbReference>
<evidence type="ECO:0000313" key="10">
    <source>
        <dbReference type="EMBL" id="OOL80512.1"/>
    </source>
</evidence>
<dbReference type="Proteomes" id="UP000190409">
    <property type="component" value="Unassembled WGS sequence"/>
</dbReference>
<keyword evidence="4 8" id="KW-0067">ATP-binding</keyword>
<dbReference type="PRINTS" id="PR01038">
    <property type="entry name" value="TRNASYNTHARG"/>
</dbReference>
<evidence type="ECO:0000313" key="11">
    <source>
        <dbReference type="Proteomes" id="UP000190409"/>
    </source>
</evidence>
<dbReference type="SUPFAM" id="SSF55190">
    <property type="entry name" value="Arginyl-tRNA synthetase (ArgRS), N-terminal 'additional' domain"/>
    <property type="match status" value="1"/>
</dbReference>
<name>A0A1S8KLE1_9LACT</name>
<dbReference type="Gene3D" id="3.40.50.620">
    <property type="entry name" value="HUPs"/>
    <property type="match status" value="1"/>
</dbReference>
<dbReference type="SMART" id="SM00836">
    <property type="entry name" value="DALR_1"/>
    <property type="match status" value="1"/>
</dbReference>
<dbReference type="InterPro" id="IPR036695">
    <property type="entry name" value="Arg-tRNA-synth_N_sf"/>
</dbReference>
<keyword evidence="2 8" id="KW-0436">Ligase</keyword>
<evidence type="ECO:0000256" key="1">
    <source>
        <dbReference type="ARBA" id="ARBA00005594"/>
    </source>
</evidence>
<proteinExistence type="inferred from homology"/>
<dbReference type="PANTHER" id="PTHR11956">
    <property type="entry name" value="ARGINYL-TRNA SYNTHETASE"/>
    <property type="match status" value="1"/>
</dbReference>
<dbReference type="Gene3D" id="1.10.730.10">
    <property type="entry name" value="Isoleucyl-tRNA Synthetase, Domain 1"/>
    <property type="match status" value="1"/>
</dbReference>
<dbReference type="Gene3D" id="3.30.1360.70">
    <property type="entry name" value="Arginyl tRNA synthetase N-terminal domain"/>
    <property type="match status" value="1"/>
</dbReference>
<dbReference type="Pfam" id="PF00750">
    <property type="entry name" value="tRNA-synt_1d"/>
    <property type="match status" value="1"/>
</dbReference>
<comment type="subunit">
    <text evidence="8">Monomer.</text>
</comment>
<dbReference type="SUPFAM" id="SSF52374">
    <property type="entry name" value="Nucleotidylyl transferase"/>
    <property type="match status" value="1"/>
</dbReference>
<evidence type="ECO:0000256" key="7">
    <source>
        <dbReference type="ARBA" id="ARBA00049339"/>
    </source>
</evidence>
<reference evidence="10 11" key="1">
    <citation type="submission" date="2017-01" db="EMBL/GenBank/DDBJ databases">
        <title>Complete Genome Sequence of Dolosigranulum pigrum isolated from a Patient with interstitial lung disease.</title>
        <authorList>
            <person name="Mukhopadhyay R."/>
            <person name="Joaquin J."/>
            <person name="Hogue R."/>
            <person name="Fitzgerald S."/>
            <person name="Jospin G."/>
            <person name="Eisen J.A."/>
            <person name="Chaturvedi V."/>
        </authorList>
    </citation>
    <scope>NUCLEOTIDE SEQUENCE [LARGE SCALE GENOMIC DNA]</scope>
    <source>
        <strain evidence="10 11">15S00348</strain>
    </source>
</reference>
<dbReference type="SUPFAM" id="SSF47323">
    <property type="entry name" value="Anticodon-binding domain of a subclass of class I aminoacyl-tRNA synthetases"/>
    <property type="match status" value="1"/>
</dbReference>
<comment type="catalytic activity">
    <reaction evidence="7 8">
        <text>tRNA(Arg) + L-arginine + ATP = L-arginyl-tRNA(Arg) + AMP + diphosphate</text>
        <dbReference type="Rhea" id="RHEA:20301"/>
        <dbReference type="Rhea" id="RHEA-COMP:9658"/>
        <dbReference type="Rhea" id="RHEA-COMP:9673"/>
        <dbReference type="ChEBI" id="CHEBI:30616"/>
        <dbReference type="ChEBI" id="CHEBI:32682"/>
        <dbReference type="ChEBI" id="CHEBI:33019"/>
        <dbReference type="ChEBI" id="CHEBI:78442"/>
        <dbReference type="ChEBI" id="CHEBI:78513"/>
        <dbReference type="ChEBI" id="CHEBI:456215"/>
        <dbReference type="EC" id="6.1.1.19"/>
    </reaction>
</comment>
<dbReference type="InterPro" id="IPR035684">
    <property type="entry name" value="ArgRS_core"/>
</dbReference>
<keyword evidence="8" id="KW-0963">Cytoplasm</keyword>
<dbReference type="InterPro" id="IPR014729">
    <property type="entry name" value="Rossmann-like_a/b/a_fold"/>
</dbReference>
<feature type="short sequence motif" description="'HIGH' region" evidence="8">
    <location>
        <begin position="121"/>
        <end position="131"/>
    </location>
</feature>
<dbReference type="InterPro" id="IPR001278">
    <property type="entry name" value="Arg-tRNA-ligase"/>
</dbReference>
<keyword evidence="5 8" id="KW-0648">Protein biosynthesis</keyword>
<evidence type="ECO:0000256" key="6">
    <source>
        <dbReference type="ARBA" id="ARBA00023146"/>
    </source>
</evidence>
<keyword evidence="6 8" id="KW-0030">Aminoacyl-tRNA synthetase</keyword>
<dbReference type="EMBL" id="MUYF01000003">
    <property type="protein sequence ID" value="OOL80512.1"/>
    <property type="molecule type" value="Genomic_DNA"/>
</dbReference>
<protein>
    <recommendedName>
        <fullName evidence="8">Arginine--tRNA ligase</fullName>
        <ecNumber evidence="8">6.1.1.19</ecNumber>
    </recommendedName>
    <alternativeName>
        <fullName evidence="8">Arginyl-tRNA synthetase</fullName>
        <shortName evidence="8">ArgRS</shortName>
    </alternativeName>
</protein>
<evidence type="ECO:0000256" key="8">
    <source>
        <dbReference type="HAMAP-Rule" id="MF_00123"/>
    </source>
</evidence>
<dbReference type="AlphaFoldDB" id="A0A1S8KLE1"/>
<dbReference type="HAMAP" id="MF_00123">
    <property type="entry name" value="Arg_tRNA_synth"/>
    <property type="match status" value="1"/>
</dbReference>
<sequence length="563" mass="63960">MNIQAEIAQIIHAQLDNQLTVEDIHQLLEAPKQEEHGDVAFPTFQLAKIFRQNPAEIAKNLAEKLDNDLIEKVEVVGPYINFFLNRSKVSQAVIQDVQSRGKDYGSLELGSGNVPIDMSSPNIAKPMSMGHLRSTVIGNAIGNILAKVGYTPIRINHLGDWGTQFGKLIYAYQQWGDEQAIENEPIAELLRIYVKFHDEAEKDPALDDQGRLWFHKLEQGDETAWQLWERFRNVSLKEFNKIYDRLHIEFDSTKGEAFYNDKMQPILDELEDKQLTVLDEGAYIVDLEAYDLNPALIKKKDGATLYITRDLAAANYRHETYDFAQSLYVVGHEQANHFAQLKAVLAEMGREWQEDMHHIQFGLITKDGQKLSTRKGKVILLEDVLDEAAAKALEQIEAKNPNLANKEDVAEQVGVGAVVFHDLQNDRKNSFDFTIDEVVQFEGETGPYVQYTRVRALSILENAGYERQPHTNLVGLDDDYSWRVVKLIEEFSQAIARAYRNYEPSIITKYILSLAQAFNRFYANVHVMEAGENKESLLALVDATQEVIHIGLDLLGVPSPEEM</sequence>
<dbReference type="InterPro" id="IPR009080">
    <property type="entry name" value="tRNAsynth_Ia_anticodon-bd"/>
</dbReference>